<dbReference type="PANTHER" id="PTHR38459:SF1">
    <property type="entry name" value="PROPHAGE BACTOPRENOL-LINKED GLUCOSE TRANSLOCASE HOMOLOG"/>
    <property type="match status" value="1"/>
</dbReference>
<dbReference type="OrthoDB" id="44002at2157"/>
<dbReference type="PANTHER" id="PTHR38459">
    <property type="entry name" value="PROPHAGE BACTOPRENOL-LINKED GLUCOSE TRANSLOCASE HOMOLOG"/>
    <property type="match status" value="1"/>
</dbReference>
<proteinExistence type="inferred from homology"/>
<dbReference type="GO" id="GO:0005886">
    <property type="term" value="C:plasma membrane"/>
    <property type="evidence" value="ECO:0007669"/>
    <property type="project" value="TreeGrafter"/>
</dbReference>
<dbReference type="STRING" id="660518.SAMN05216218_11095"/>
<reference evidence="9" key="1">
    <citation type="submission" date="2016-10" db="EMBL/GenBank/DDBJ databases">
        <authorList>
            <person name="Varghese N."/>
            <person name="Submissions S."/>
        </authorList>
    </citation>
    <scope>NUCLEOTIDE SEQUENCE [LARGE SCALE GENOMIC DNA]</scope>
    <source>
        <strain evidence="9">IBRC-M 10760</strain>
    </source>
</reference>
<dbReference type="RefSeq" id="WP_092693325.1">
    <property type="nucleotide sequence ID" value="NZ_FNBK01000010.1"/>
</dbReference>
<dbReference type="InterPro" id="IPR007267">
    <property type="entry name" value="GtrA_DPMS_TM"/>
</dbReference>
<feature type="domain" description="GtrA/DPMS transmembrane" evidence="7">
    <location>
        <begin position="21"/>
        <end position="147"/>
    </location>
</feature>
<evidence type="ECO:0000256" key="2">
    <source>
        <dbReference type="ARBA" id="ARBA00009399"/>
    </source>
</evidence>
<evidence type="ECO:0000256" key="5">
    <source>
        <dbReference type="ARBA" id="ARBA00023136"/>
    </source>
</evidence>
<evidence type="ECO:0000256" key="4">
    <source>
        <dbReference type="ARBA" id="ARBA00022989"/>
    </source>
</evidence>
<feature type="transmembrane region" description="Helical" evidence="6">
    <location>
        <begin position="21"/>
        <end position="40"/>
    </location>
</feature>
<organism evidence="8 9">
    <name type="scientific">Halorientalis regularis</name>
    <dbReference type="NCBI Taxonomy" id="660518"/>
    <lineage>
        <taxon>Archaea</taxon>
        <taxon>Methanobacteriati</taxon>
        <taxon>Methanobacteriota</taxon>
        <taxon>Stenosarchaea group</taxon>
        <taxon>Halobacteria</taxon>
        <taxon>Halobacteriales</taxon>
        <taxon>Haloarculaceae</taxon>
        <taxon>Halorientalis</taxon>
    </lineage>
</organism>
<comment type="subcellular location">
    <subcellularLocation>
        <location evidence="1">Membrane</location>
        <topology evidence="1">Multi-pass membrane protein</topology>
    </subcellularLocation>
</comment>
<keyword evidence="5 6" id="KW-0472">Membrane</keyword>
<dbReference type="Pfam" id="PF04138">
    <property type="entry name" value="GtrA_DPMS_TM"/>
    <property type="match status" value="1"/>
</dbReference>
<evidence type="ECO:0000256" key="6">
    <source>
        <dbReference type="SAM" id="Phobius"/>
    </source>
</evidence>
<keyword evidence="3 6" id="KW-0812">Transmembrane</keyword>
<sequence length="152" mass="16778">MSDRELPKTLDSLLSGVRFGQFVSVGVVGLIADTITLVALTELIGVEPWLAGLLSIEAAILVMFAVNERWTFAEIGEPGQLLRRLVKSHAVRSVGSSIQYGIFYGLVTFTGISVLLFGSDIWYLFSKWIAVGVAMFVNYAFESLFTWRVHAE</sequence>
<feature type="transmembrane region" description="Helical" evidence="6">
    <location>
        <begin position="128"/>
        <end position="147"/>
    </location>
</feature>
<feature type="transmembrane region" description="Helical" evidence="6">
    <location>
        <begin position="46"/>
        <end position="66"/>
    </location>
</feature>
<dbReference type="GO" id="GO:0000271">
    <property type="term" value="P:polysaccharide biosynthetic process"/>
    <property type="evidence" value="ECO:0007669"/>
    <property type="project" value="InterPro"/>
</dbReference>
<comment type="similarity">
    <text evidence="2">Belongs to the GtrA family.</text>
</comment>
<evidence type="ECO:0000313" key="9">
    <source>
        <dbReference type="Proteomes" id="UP000199076"/>
    </source>
</evidence>
<dbReference type="AlphaFoldDB" id="A0A1G7PF64"/>
<gene>
    <name evidence="8" type="ORF">SAMN05216218_11095</name>
</gene>
<evidence type="ECO:0000256" key="1">
    <source>
        <dbReference type="ARBA" id="ARBA00004141"/>
    </source>
</evidence>
<evidence type="ECO:0000313" key="8">
    <source>
        <dbReference type="EMBL" id="SDF84867.1"/>
    </source>
</evidence>
<name>A0A1G7PF64_9EURY</name>
<evidence type="ECO:0000256" key="3">
    <source>
        <dbReference type="ARBA" id="ARBA00022692"/>
    </source>
</evidence>
<dbReference type="EMBL" id="FNBK01000010">
    <property type="protein sequence ID" value="SDF84867.1"/>
    <property type="molecule type" value="Genomic_DNA"/>
</dbReference>
<keyword evidence="9" id="KW-1185">Reference proteome</keyword>
<keyword evidence="4 6" id="KW-1133">Transmembrane helix</keyword>
<dbReference type="InterPro" id="IPR051401">
    <property type="entry name" value="GtrA_CellWall_Glycosyl"/>
</dbReference>
<feature type="transmembrane region" description="Helical" evidence="6">
    <location>
        <begin position="102"/>
        <end position="122"/>
    </location>
</feature>
<protein>
    <submittedName>
        <fullName evidence="8">Putative flippase GtrA (Transmembrane translocase of bactoprenol-linked glucose)</fullName>
    </submittedName>
</protein>
<dbReference type="Proteomes" id="UP000199076">
    <property type="component" value="Unassembled WGS sequence"/>
</dbReference>
<evidence type="ECO:0000259" key="7">
    <source>
        <dbReference type="Pfam" id="PF04138"/>
    </source>
</evidence>
<accession>A0A1G7PF64</accession>